<evidence type="ECO:0000256" key="1">
    <source>
        <dbReference type="SAM" id="Coils"/>
    </source>
</evidence>
<sequence length="426" mass="48727">MEFKQNFVEQNNTSDLLFPKPTKADKIWTPMTMNNGMSTISSSGDASPDASKAMKKRLLARRRQQRHRARFGNELETLRAEAADLIERVAALQLSKSSKEKAASDDDAMSSSSSLPWRDIAAALYDSAIATLEENQSLRRLDYLRHGHIEAALLQLMRQAPSKCPTAAVATTATWRDSTLLARSDLRALGLDWITLRMYQNTTRMFQEHGFPKSGLVKEFWTGVDAETDTMKYAWRLQCVVNEPMDVLRAAFRAQRTQYRSSVLWFRAMTTDAIYESMDEAGVDGTMKYGRVHTAEDDMKFYYVSREYDYGRDGCVFVGRHIADDEAMPRNRRQRNHLHWLVLEPMEGGQTRIRYLYTKSHQYTTDGRYVSLDEEALTMGCDVRDAPTEERKQAMYQAYATNAVMQCVSEGMLHFAYPIVEARALD</sequence>
<evidence type="ECO:0000313" key="3">
    <source>
        <dbReference type="EMBL" id="VFT95172.1"/>
    </source>
</evidence>
<protein>
    <submittedName>
        <fullName evidence="3">Aste57867_18436 protein</fullName>
    </submittedName>
</protein>
<proteinExistence type="predicted"/>
<dbReference type="EMBL" id="CAADRA010006411">
    <property type="protein sequence ID" value="VFT95172.1"/>
    <property type="molecule type" value="Genomic_DNA"/>
</dbReference>
<dbReference type="EMBL" id="VJMH01006390">
    <property type="protein sequence ID" value="KAF0690186.1"/>
    <property type="molecule type" value="Genomic_DNA"/>
</dbReference>
<dbReference type="Proteomes" id="UP000332933">
    <property type="component" value="Unassembled WGS sequence"/>
</dbReference>
<dbReference type="OrthoDB" id="69916at2759"/>
<evidence type="ECO:0000313" key="2">
    <source>
        <dbReference type="EMBL" id="KAF0690186.1"/>
    </source>
</evidence>
<organism evidence="3 4">
    <name type="scientific">Aphanomyces stellatus</name>
    <dbReference type="NCBI Taxonomy" id="120398"/>
    <lineage>
        <taxon>Eukaryota</taxon>
        <taxon>Sar</taxon>
        <taxon>Stramenopiles</taxon>
        <taxon>Oomycota</taxon>
        <taxon>Saprolegniomycetes</taxon>
        <taxon>Saprolegniales</taxon>
        <taxon>Verrucalvaceae</taxon>
        <taxon>Aphanomyces</taxon>
    </lineage>
</organism>
<feature type="coiled-coil region" evidence="1">
    <location>
        <begin position="68"/>
        <end position="95"/>
    </location>
</feature>
<name>A0A485LAE7_9STRA</name>
<reference evidence="2" key="2">
    <citation type="submission" date="2019-06" db="EMBL/GenBank/DDBJ databases">
        <title>Genomics analysis of Aphanomyces spp. identifies a new class of oomycete effector associated with host adaptation.</title>
        <authorList>
            <person name="Gaulin E."/>
        </authorList>
    </citation>
    <scope>NUCLEOTIDE SEQUENCE</scope>
    <source>
        <strain evidence="2">CBS 578.67</strain>
    </source>
</reference>
<keyword evidence="4" id="KW-1185">Reference proteome</keyword>
<accession>A0A485LAE7</accession>
<evidence type="ECO:0000313" key="4">
    <source>
        <dbReference type="Proteomes" id="UP000332933"/>
    </source>
</evidence>
<reference evidence="3 4" key="1">
    <citation type="submission" date="2019-03" db="EMBL/GenBank/DDBJ databases">
        <authorList>
            <person name="Gaulin E."/>
            <person name="Dumas B."/>
        </authorList>
    </citation>
    <scope>NUCLEOTIDE SEQUENCE [LARGE SCALE GENOMIC DNA]</scope>
    <source>
        <strain evidence="3">CBS 568.67</strain>
    </source>
</reference>
<dbReference type="AlphaFoldDB" id="A0A485LAE7"/>
<gene>
    <name evidence="3" type="primary">Aste57867_18436</name>
    <name evidence="2" type="ORF">As57867_018374</name>
    <name evidence="3" type="ORF">ASTE57867_18436</name>
</gene>
<keyword evidence="1" id="KW-0175">Coiled coil</keyword>